<dbReference type="EMBL" id="CACRXK020031581">
    <property type="protein sequence ID" value="CAB4043135.1"/>
    <property type="molecule type" value="Genomic_DNA"/>
</dbReference>
<protein>
    <submittedName>
        <fullName evidence="2">Uncharacterized protein</fullName>
    </submittedName>
</protein>
<organism evidence="2 3">
    <name type="scientific">Paramuricea clavata</name>
    <name type="common">Red gorgonian</name>
    <name type="synonym">Violescent sea-whip</name>
    <dbReference type="NCBI Taxonomy" id="317549"/>
    <lineage>
        <taxon>Eukaryota</taxon>
        <taxon>Metazoa</taxon>
        <taxon>Cnidaria</taxon>
        <taxon>Anthozoa</taxon>
        <taxon>Octocorallia</taxon>
        <taxon>Malacalcyonacea</taxon>
        <taxon>Plexauridae</taxon>
        <taxon>Paramuricea</taxon>
    </lineage>
</organism>
<dbReference type="OrthoDB" id="5989203at2759"/>
<dbReference type="AlphaFoldDB" id="A0A7D9KA87"/>
<proteinExistence type="predicted"/>
<sequence length="220" mass="24463">MAGNASSDDLDERIRRCIREELTNNNAGVDRNSNQTLVGRTRDLIRSSATFASRQLGGVTGGLPSRSSQQQNSSTSAVSVRAGRTDRSVPSHPLRFPKRKQNAPAKNSNKKNKQTIPKTVYLLDNISGGDDEDAEVDDYEYAIKDEMILLKGEFDLECDGDEASIQSELKKVFSKKFPLICDDNFDFVKRDRNTVCTPVVKEGHKWDYAHVKHLCGAGKL</sequence>
<evidence type="ECO:0000313" key="3">
    <source>
        <dbReference type="Proteomes" id="UP001152795"/>
    </source>
</evidence>
<accession>A0A7D9KA87</accession>
<keyword evidence="3" id="KW-1185">Reference proteome</keyword>
<evidence type="ECO:0000256" key="1">
    <source>
        <dbReference type="SAM" id="MobiDB-lite"/>
    </source>
</evidence>
<feature type="compositionally biased region" description="Low complexity" evidence="1">
    <location>
        <begin position="65"/>
        <end position="79"/>
    </location>
</feature>
<gene>
    <name evidence="2" type="ORF">PACLA_8A079163</name>
</gene>
<comment type="caution">
    <text evidence="2">The sequence shown here is derived from an EMBL/GenBank/DDBJ whole genome shotgun (WGS) entry which is preliminary data.</text>
</comment>
<feature type="non-terminal residue" evidence="2">
    <location>
        <position position="220"/>
    </location>
</feature>
<dbReference type="Proteomes" id="UP001152795">
    <property type="component" value="Unassembled WGS sequence"/>
</dbReference>
<evidence type="ECO:0000313" key="2">
    <source>
        <dbReference type="EMBL" id="CAB4043135.1"/>
    </source>
</evidence>
<reference evidence="2" key="1">
    <citation type="submission" date="2020-04" db="EMBL/GenBank/DDBJ databases">
        <authorList>
            <person name="Alioto T."/>
            <person name="Alioto T."/>
            <person name="Gomez Garrido J."/>
        </authorList>
    </citation>
    <scope>NUCLEOTIDE SEQUENCE</scope>
    <source>
        <strain evidence="2">A484AB</strain>
    </source>
</reference>
<feature type="region of interest" description="Disordered" evidence="1">
    <location>
        <begin position="55"/>
        <end position="114"/>
    </location>
</feature>
<name>A0A7D9KA87_PARCT</name>